<dbReference type="Proteomes" id="UP000887565">
    <property type="component" value="Unplaced"/>
</dbReference>
<accession>A0A915JRC0</accession>
<name>A0A915JRC0_ROMCU</name>
<dbReference type="WBParaSite" id="nRc.2.0.1.t28668-RA">
    <property type="protein sequence ID" value="nRc.2.0.1.t28668-RA"/>
    <property type="gene ID" value="nRc.2.0.1.g28668"/>
</dbReference>
<organism evidence="1 2">
    <name type="scientific">Romanomermis culicivorax</name>
    <name type="common">Nematode worm</name>
    <dbReference type="NCBI Taxonomy" id="13658"/>
    <lineage>
        <taxon>Eukaryota</taxon>
        <taxon>Metazoa</taxon>
        <taxon>Ecdysozoa</taxon>
        <taxon>Nematoda</taxon>
        <taxon>Enoplea</taxon>
        <taxon>Dorylaimia</taxon>
        <taxon>Mermithida</taxon>
        <taxon>Mermithoidea</taxon>
        <taxon>Mermithidae</taxon>
        <taxon>Romanomermis</taxon>
    </lineage>
</organism>
<dbReference type="AlphaFoldDB" id="A0A915JRC0"/>
<protein>
    <submittedName>
        <fullName evidence="2">Uncharacterized protein</fullName>
    </submittedName>
</protein>
<evidence type="ECO:0000313" key="2">
    <source>
        <dbReference type="WBParaSite" id="nRc.2.0.1.t28668-RA"/>
    </source>
</evidence>
<evidence type="ECO:0000313" key="1">
    <source>
        <dbReference type="Proteomes" id="UP000887565"/>
    </source>
</evidence>
<keyword evidence="1" id="KW-1185">Reference proteome</keyword>
<reference evidence="2" key="1">
    <citation type="submission" date="2022-11" db="UniProtKB">
        <authorList>
            <consortium name="WormBaseParasite"/>
        </authorList>
    </citation>
    <scope>IDENTIFICATION</scope>
</reference>
<proteinExistence type="predicted"/>
<sequence>MALERSDAFRFRMRRSISSMTVNRESRYEPGTYTLKKSFSTSALVPVTYDESRDYYRPWSRKFYRDLYYPDNDYYWYRYYNVGTRYFSYPGVRRLHPYTFPRYDYSPVNQNPKYRWSVLESVYSGWRRYYDTKYYYPYRWWSFTGNYAPPKTSDYSYKAYHPYSFAHYPYTSAAHPYKFKPAAKRFYYDFMYM</sequence>